<dbReference type="Pfam" id="PF01156">
    <property type="entry name" value="IU_nuc_hydro"/>
    <property type="match status" value="1"/>
</dbReference>
<keyword evidence="2" id="KW-0326">Glycosidase</keyword>
<dbReference type="EMBL" id="CAFABD010000040">
    <property type="protein sequence ID" value="CAB4821558.1"/>
    <property type="molecule type" value="Genomic_DNA"/>
</dbReference>
<organism evidence="4">
    <name type="scientific">freshwater metagenome</name>
    <dbReference type="NCBI Taxonomy" id="449393"/>
    <lineage>
        <taxon>unclassified sequences</taxon>
        <taxon>metagenomes</taxon>
        <taxon>ecological metagenomes</taxon>
    </lineage>
</organism>
<dbReference type="SUPFAM" id="SSF53590">
    <property type="entry name" value="Nucleoside hydrolase"/>
    <property type="match status" value="1"/>
</dbReference>
<dbReference type="GO" id="GO:0006152">
    <property type="term" value="P:purine nucleoside catabolic process"/>
    <property type="evidence" value="ECO:0007669"/>
    <property type="project" value="TreeGrafter"/>
</dbReference>
<dbReference type="InterPro" id="IPR001910">
    <property type="entry name" value="Inosine/uridine_hydrolase_dom"/>
</dbReference>
<accession>A0A6J6M6E2</accession>
<evidence type="ECO:0000313" key="5">
    <source>
        <dbReference type="EMBL" id="CAB4821558.1"/>
    </source>
</evidence>
<dbReference type="GO" id="GO:0008477">
    <property type="term" value="F:purine nucleosidase activity"/>
    <property type="evidence" value="ECO:0007669"/>
    <property type="project" value="TreeGrafter"/>
</dbReference>
<protein>
    <submittedName>
        <fullName evidence="4">Unannotated protein</fullName>
    </submittedName>
</protein>
<dbReference type="GO" id="GO:0005829">
    <property type="term" value="C:cytosol"/>
    <property type="evidence" value="ECO:0007669"/>
    <property type="project" value="TreeGrafter"/>
</dbReference>
<dbReference type="InterPro" id="IPR023186">
    <property type="entry name" value="IUNH"/>
</dbReference>
<evidence type="ECO:0000313" key="6">
    <source>
        <dbReference type="EMBL" id="CAB5118891.1"/>
    </source>
</evidence>
<reference evidence="4" key="1">
    <citation type="submission" date="2020-05" db="EMBL/GenBank/DDBJ databases">
        <authorList>
            <person name="Chiriac C."/>
            <person name="Salcher M."/>
            <person name="Ghai R."/>
            <person name="Kavagutti S V."/>
        </authorList>
    </citation>
    <scope>NUCLEOTIDE SEQUENCE</scope>
</reference>
<evidence type="ECO:0000259" key="3">
    <source>
        <dbReference type="Pfam" id="PF01156"/>
    </source>
</evidence>
<evidence type="ECO:0000256" key="2">
    <source>
        <dbReference type="ARBA" id="ARBA00023295"/>
    </source>
</evidence>
<dbReference type="AlphaFoldDB" id="A0A6J6M6E2"/>
<feature type="domain" description="Inosine/uridine-preferring nucleoside hydrolase" evidence="3">
    <location>
        <begin position="3"/>
        <end position="300"/>
    </location>
</feature>
<dbReference type="PANTHER" id="PTHR12304">
    <property type="entry name" value="INOSINE-URIDINE PREFERRING NUCLEOSIDE HYDROLASE"/>
    <property type="match status" value="1"/>
</dbReference>
<evidence type="ECO:0000313" key="4">
    <source>
        <dbReference type="EMBL" id="CAB4669671.1"/>
    </source>
</evidence>
<dbReference type="EMBL" id="CAEZWZ010000044">
    <property type="protein sequence ID" value="CAB4669671.1"/>
    <property type="molecule type" value="Genomic_DNA"/>
</dbReference>
<dbReference type="EMBL" id="CAFBRW010000084">
    <property type="protein sequence ID" value="CAB5118891.1"/>
    <property type="molecule type" value="Genomic_DNA"/>
</dbReference>
<evidence type="ECO:0000256" key="1">
    <source>
        <dbReference type="ARBA" id="ARBA00022801"/>
    </source>
</evidence>
<dbReference type="PANTHER" id="PTHR12304:SF4">
    <property type="entry name" value="URIDINE NUCLEOSIDASE"/>
    <property type="match status" value="1"/>
</dbReference>
<name>A0A6J6M6E2_9ZZZZ</name>
<sequence>MNIILDVDTGVDDAFALLFAARSPLVNLIGITCVDGNTNLDNVVANTLTVLDAAGAGDIPVARGAARPLLELPSYAEFVHGSDGMVEMQSKDSKRVVDPRTAIELIRDLINSSSEPVTLVPIGPLTNIALFLRAFPDAASKLERIVLMGGSASVGNATATAEFNIWHDPEAAAIVFTSGVPITMYGLDVFTDLQMTKEDAQSLISKGDTTSLFAGTLVDRFIKQMGHDVTLGDYGAVATAIAPQLARTQSLRVVVDTTHGPNRGQTVCDHRSYADIAPESAHTHAPKVDVVLEIDIKAMKEMWLKTITGN</sequence>
<proteinExistence type="predicted"/>
<dbReference type="InterPro" id="IPR036452">
    <property type="entry name" value="Ribo_hydro-like"/>
</dbReference>
<gene>
    <name evidence="4" type="ORF">UFOPK2329_00419</name>
    <name evidence="5" type="ORF">UFOPK3166_00385</name>
    <name evidence="6" type="ORF">UFOPK4424_00512</name>
</gene>
<dbReference type="Gene3D" id="3.90.245.10">
    <property type="entry name" value="Ribonucleoside hydrolase-like"/>
    <property type="match status" value="1"/>
</dbReference>
<keyword evidence="1" id="KW-0378">Hydrolase</keyword>